<dbReference type="RefSeq" id="WP_211423508.1">
    <property type="nucleotide sequence ID" value="NZ_CP072643.1"/>
</dbReference>
<dbReference type="EMBL" id="CP072643">
    <property type="protein sequence ID" value="QUV95274.1"/>
    <property type="molecule type" value="Genomic_DNA"/>
</dbReference>
<name>A0ABX8B2Q0_9BACT</name>
<evidence type="ECO:0000313" key="3">
    <source>
        <dbReference type="Proteomes" id="UP000677668"/>
    </source>
</evidence>
<dbReference type="InterPro" id="IPR050464">
    <property type="entry name" value="Zeta_carotene_desat/Oxidored"/>
</dbReference>
<dbReference type="Gene3D" id="3.50.50.60">
    <property type="entry name" value="FAD/NAD(P)-binding domain"/>
    <property type="match status" value="2"/>
</dbReference>
<proteinExistence type="predicted"/>
<sequence length="398" mass="42972">MKPAAVIVIGSGIAGTTFAHCCARAGMEVLVLEKDAEPGGALRSHRFARGNGFWTELGAHTCYNSYGTLLSVIEECGLLPALRPRARVGFRFLVANQVKSIPSQLHFFEALRHFPFGLRTPKDGLSVADYYTRLLGAKNYADVLAPAFNAVMCQSAGGLPAEMLFKKRPRRADVQRTYTLPDGLQGIVKAALAQPGIHLVANCEVLSVERGDTGFEVTTSTGAAYQARLLVVATPPHVAAQLLRHAFPSVSEKLSRIRVETIETVGVLVPRAAVRIPPIAGLIARDDVFYSAVSRDVVPDATWRGFAFHFKPGKLDAEGRLRRIADVLGIAPTDIVESVFRTNVLPSPKVGHAALVESLNATLAGMPLFLVGNYFEGVSIEDCALRAVQEFTRLTSLK</sequence>
<protein>
    <submittedName>
        <fullName evidence="2">FAD-dependent oxidoreductase</fullName>
    </submittedName>
</protein>
<dbReference type="InterPro" id="IPR002937">
    <property type="entry name" value="Amino_oxidase"/>
</dbReference>
<keyword evidence="3" id="KW-1185">Reference proteome</keyword>
<evidence type="ECO:0000313" key="2">
    <source>
        <dbReference type="EMBL" id="QUV95274.1"/>
    </source>
</evidence>
<reference evidence="2 3" key="1">
    <citation type="submission" date="2021-03" db="EMBL/GenBank/DDBJ databases">
        <title>Genomic and phenotypic characterization of Chloracidobacterium isolates provides evidence for multiple species.</title>
        <authorList>
            <person name="Saini M.K."/>
            <person name="Costas A.M.G."/>
            <person name="Tank M."/>
            <person name="Bryant D.A."/>
        </authorList>
    </citation>
    <scope>NUCLEOTIDE SEQUENCE [LARGE SCALE GENOMIC DNA]</scope>
    <source>
        <strain evidence="2 3">N</strain>
    </source>
</reference>
<dbReference type="PANTHER" id="PTHR42923">
    <property type="entry name" value="PROTOPORPHYRINOGEN OXIDASE"/>
    <property type="match status" value="1"/>
</dbReference>
<dbReference type="PANTHER" id="PTHR42923:SF3">
    <property type="entry name" value="PROTOPORPHYRINOGEN OXIDASE"/>
    <property type="match status" value="1"/>
</dbReference>
<dbReference type="Proteomes" id="UP000677668">
    <property type="component" value="Chromosome 2"/>
</dbReference>
<dbReference type="Pfam" id="PF01593">
    <property type="entry name" value="Amino_oxidase"/>
    <property type="match status" value="1"/>
</dbReference>
<feature type="domain" description="Amine oxidase" evidence="1">
    <location>
        <begin position="14"/>
        <end position="273"/>
    </location>
</feature>
<gene>
    <name evidence="2" type="ORF">J8C05_14770</name>
</gene>
<dbReference type="SUPFAM" id="SSF51905">
    <property type="entry name" value="FAD/NAD(P)-binding domain"/>
    <property type="match status" value="1"/>
</dbReference>
<evidence type="ECO:0000259" key="1">
    <source>
        <dbReference type="Pfam" id="PF01593"/>
    </source>
</evidence>
<dbReference type="InterPro" id="IPR036188">
    <property type="entry name" value="FAD/NAD-bd_sf"/>
</dbReference>
<organism evidence="2 3">
    <name type="scientific">Chloracidobacterium sp. N</name>
    <dbReference type="NCBI Taxonomy" id="2821540"/>
    <lineage>
        <taxon>Bacteria</taxon>
        <taxon>Pseudomonadati</taxon>
        <taxon>Acidobacteriota</taxon>
        <taxon>Terriglobia</taxon>
        <taxon>Terriglobales</taxon>
        <taxon>Acidobacteriaceae</taxon>
        <taxon>Chloracidobacterium</taxon>
        <taxon>Chloracidobacterium aggregatum</taxon>
    </lineage>
</organism>
<accession>A0ABX8B2Q0</accession>